<dbReference type="Proteomes" id="UP000078561">
    <property type="component" value="Unassembled WGS sequence"/>
</dbReference>
<evidence type="ECO:0000256" key="10">
    <source>
        <dbReference type="RuleBase" id="RU365075"/>
    </source>
</evidence>
<dbReference type="OrthoDB" id="272987at2759"/>
<keyword evidence="15" id="KW-1185">Reference proteome</keyword>
<keyword evidence="6 10" id="KW-0333">Golgi apparatus</keyword>
<evidence type="ECO:0000259" key="12">
    <source>
        <dbReference type="Pfam" id="PF06419"/>
    </source>
</evidence>
<sequence length="680" mass="76224">MTSPSQSPPPLINRTSSLSTVTDAPLPSQQFTSNKPNKLVAAKLHKVLNSSISNDTRIKAALTSLSDIPDLDETDLRQNLRGTIERKEIATNERFMDAFSVVVKQLENLETEMKEMQTSCTQMRGKLDEVAGETAKMIQRTSDYQEQCETNDTRVVIAQRFLDKFTLNEDEIHCLTSSTTPVDNTFFDALAHLQKIHGDCKLLLMTAHQQAGLQIMESMSLYQEAAYEKLYRWTQLESRSSFGGDSIDVSTLMTKALYSLRHKPVLFQTILDELAMARRDAVARAFMAALTRGGRPIELQAHDSLRYIGDMLAWVHQACAGEKEMLESLFNRHSAKTSGKRDHLDYEVVSVTVINDAVVDLLDAAMEGTCRPLKTRMEQVLVLQPSAITSYKVANLIQFYAITMGRLLRKHSSLAKTLYENTDMAYKYFFKTLNAQSQRLLQNVEAPSKDLTVASVVRDMAVQLKEILASYDSSLVMATQATEDLHEFNFGEILDAIVEPLLQMCEASVERFSQVDQHIYMINCIHHIQSTMDTYAFTDAKRQALTEQVGERLGLLATEQCRDLLQQSGLAKIDEALKTKDEKTPLSSLPAMNSHSLAHTLSKLDSFLVMASADVSPQLQRLATSEHCQQIQDKAIHLLLDTYRRISEAVQDPANGYGPDPSAILPRTVEDMEAIFSFAL</sequence>
<evidence type="ECO:0000259" key="13">
    <source>
        <dbReference type="Pfam" id="PF20653"/>
    </source>
</evidence>
<evidence type="ECO:0000256" key="3">
    <source>
        <dbReference type="ARBA" id="ARBA00020973"/>
    </source>
</evidence>
<dbReference type="AlphaFoldDB" id="A0A168R9T4"/>
<dbReference type="GO" id="GO:0017119">
    <property type="term" value="C:Golgi transport complex"/>
    <property type="evidence" value="ECO:0007669"/>
    <property type="project" value="UniProtKB-UniRule"/>
</dbReference>
<evidence type="ECO:0000256" key="2">
    <source>
        <dbReference type="ARBA" id="ARBA00011023"/>
    </source>
</evidence>
<keyword evidence="5 10" id="KW-0653">Protein transport</keyword>
<dbReference type="InterPro" id="IPR010490">
    <property type="entry name" value="COG6"/>
</dbReference>
<evidence type="ECO:0000256" key="11">
    <source>
        <dbReference type="SAM" id="MobiDB-lite"/>
    </source>
</evidence>
<comment type="subcellular location">
    <subcellularLocation>
        <location evidence="1 10">Golgi apparatus membrane</location>
        <topology evidence="1 10">Peripheral membrane protein</topology>
    </subcellularLocation>
</comment>
<evidence type="ECO:0000313" key="15">
    <source>
        <dbReference type="Proteomes" id="UP000078561"/>
    </source>
</evidence>
<feature type="compositionally biased region" description="Pro residues" evidence="11">
    <location>
        <begin position="1"/>
        <end position="11"/>
    </location>
</feature>
<evidence type="ECO:0000256" key="6">
    <source>
        <dbReference type="ARBA" id="ARBA00023034"/>
    </source>
</evidence>
<evidence type="ECO:0000256" key="9">
    <source>
        <dbReference type="ARBA" id="ARBA00043873"/>
    </source>
</evidence>
<dbReference type="InterPro" id="IPR048368">
    <property type="entry name" value="COG6_N"/>
</dbReference>
<dbReference type="PANTHER" id="PTHR21506">
    <property type="entry name" value="COMPONENT OF OLIGOMERIC GOLGI COMPLEX 6"/>
    <property type="match status" value="1"/>
</dbReference>
<dbReference type="GO" id="GO:0006891">
    <property type="term" value="P:intra-Golgi vesicle-mediated transport"/>
    <property type="evidence" value="ECO:0007669"/>
    <property type="project" value="UniProtKB-UniRule"/>
</dbReference>
<comment type="function">
    <text evidence="9">Acts as a component of the peripheral membrane COG complex that is involved in intra-Golgi protein trafficking. COG is located at the cis-Golgi, and regulates tethering of retrograde intra-Golgi vesicles and possibly a number of other membrane trafficking events.</text>
</comment>
<name>A0A168R9T4_ABSGL</name>
<dbReference type="InParanoid" id="A0A168R9T4"/>
<comment type="similarity">
    <text evidence="2 10">Belongs to the COG6 family.</text>
</comment>
<evidence type="ECO:0000256" key="4">
    <source>
        <dbReference type="ARBA" id="ARBA00022448"/>
    </source>
</evidence>
<evidence type="ECO:0000256" key="7">
    <source>
        <dbReference type="ARBA" id="ARBA00023136"/>
    </source>
</evidence>
<accession>A0A168R9T4</accession>
<dbReference type="Pfam" id="PF20653">
    <property type="entry name" value="COG6_C"/>
    <property type="match status" value="1"/>
</dbReference>
<evidence type="ECO:0000256" key="8">
    <source>
        <dbReference type="ARBA" id="ARBA00031348"/>
    </source>
</evidence>
<protein>
    <recommendedName>
        <fullName evidence="3 10">Conserved oligomeric Golgi complex subunit 6</fullName>
        <shortName evidence="10">COG complex subunit 6</shortName>
    </recommendedName>
    <alternativeName>
        <fullName evidence="8 10">Component of oligomeric Golgi complex 6</fullName>
    </alternativeName>
</protein>
<evidence type="ECO:0000256" key="5">
    <source>
        <dbReference type="ARBA" id="ARBA00022927"/>
    </source>
</evidence>
<feature type="domain" description="Conserved oligomeric complex COG6 N-terminal" evidence="12">
    <location>
        <begin position="70"/>
        <end position="178"/>
    </location>
</feature>
<dbReference type="InterPro" id="IPR048369">
    <property type="entry name" value="COG6_C"/>
</dbReference>
<dbReference type="GO" id="GO:0000139">
    <property type="term" value="C:Golgi membrane"/>
    <property type="evidence" value="ECO:0007669"/>
    <property type="project" value="UniProtKB-SubCell"/>
</dbReference>
<dbReference type="FunCoup" id="A0A168R9T4">
    <property type="interactions" value="328"/>
</dbReference>
<dbReference type="EMBL" id="LT554591">
    <property type="protein sequence ID" value="SAM06355.1"/>
    <property type="molecule type" value="Genomic_DNA"/>
</dbReference>
<feature type="domain" description="Conserved Oligomeric Golgi complex subunit 6 C-terminal" evidence="13">
    <location>
        <begin position="209"/>
        <end position="674"/>
    </location>
</feature>
<evidence type="ECO:0000256" key="1">
    <source>
        <dbReference type="ARBA" id="ARBA00004395"/>
    </source>
</evidence>
<comment type="subunit">
    <text evidence="10">Component of the conserved oligomeric Golgi complex.</text>
</comment>
<dbReference type="GO" id="GO:0015031">
    <property type="term" value="P:protein transport"/>
    <property type="evidence" value="ECO:0007669"/>
    <property type="project" value="UniProtKB-KW"/>
</dbReference>
<dbReference type="STRING" id="4829.A0A168R9T4"/>
<dbReference type="Pfam" id="PF06419">
    <property type="entry name" value="COG6_N"/>
    <property type="match status" value="1"/>
</dbReference>
<reference evidence="14" key="1">
    <citation type="submission" date="2016-04" db="EMBL/GenBank/DDBJ databases">
        <authorList>
            <person name="Evans L.H."/>
            <person name="Alamgir A."/>
            <person name="Owens N."/>
            <person name="Weber N.D."/>
            <person name="Virtaneva K."/>
            <person name="Barbian K."/>
            <person name="Babar A."/>
            <person name="Rosenke K."/>
        </authorList>
    </citation>
    <scope>NUCLEOTIDE SEQUENCE [LARGE SCALE GENOMIC DNA]</scope>
    <source>
        <strain evidence="14">CBS 101.48</strain>
    </source>
</reference>
<proteinExistence type="inferred from homology"/>
<comment type="function">
    <text evidence="10">Acts as component of the peripheral membrane COG complex that is involved in intra-Golgi protein trafficking. COG is located at the cis-Golgi, and regulates tethering of retrograde intra-Golgi vesicles and possibly a number of other membrane trafficking events.</text>
</comment>
<gene>
    <name evidence="14" type="primary">ABSGL_12244.1 scaffold 12745</name>
</gene>
<feature type="compositionally biased region" description="Polar residues" evidence="11">
    <location>
        <begin position="13"/>
        <end position="33"/>
    </location>
</feature>
<dbReference type="OMA" id="HSCLDFF"/>
<keyword evidence="7 10" id="KW-0472">Membrane</keyword>
<keyword evidence="4 10" id="KW-0813">Transport</keyword>
<dbReference type="PANTHER" id="PTHR21506:SF0">
    <property type="entry name" value="CONSERVED OLIGOMERIC GOLGI COMPLEX SUBUNIT 6"/>
    <property type="match status" value="1"/>
</dbReference>
<evidence type="ECO:0000313" key="14">
    <source>
        <dbReference type="EMBL" id="SAM06355.1"/>
    </source>
</evidence>
<dbReference type="SMART" id="SM01087">
    <property type="entry name" value="COG6"/>
    <property type="match status" value="1"/>
</dbReference>
<feature type="region of interest" description="Disordered" evidence="11">
    <location>
        <begin position="1"/>
        <end position="33"/>
    </location>
</feature>
<organism evidence="14">
    <name type="scientific">Absidia glauca</name>
    <name type="common">Pin mould</name>
    <dbReference type="NCBI Taxonomy" id="4829"/>
    <lineage>
        <taxon>Eukaryota</taxon>
        <taxon>Fungi</taxon>
        <taxon>Fungi incertae sedis</taxon>
        <taxon>Mucoromycota</taxon>
        <taxon>Mucoromycotina</taxon>
        <taxon>Mucoromycetes</taxon>
        <taxon>Mucorales</taxon>
        <taxon>Cunninghamellaceae</taxon>
        <taxon>Absidia</taxon>
    </lineage>
</organism>